<gene>
    <name evidence="3" type="ORF">PHLGIDRAFT_379288</name>
</gene>
<dbReference type="OrthoDB" id="2802478at2759"/>
<evidence type="ECO:0000313" key="4">
    <source>
        <dbReference type="Proteomes" id="UP000053257"/>
    </source>
</evidence>
<sequence>MAAAASVCAVAPSSPVLASSPPVCTLISSDAMAPTAHRKPRRTQDSSISVMKTVPDFSNMSAMTRTVKTGLKHLRSLEARADGAGGPVAENIPHAPPPYTPSISLHAGTATAGSYPAVPTSSTSSSSGGPITDGNESHRTNLPLLITGLLVGTLLLGVSFAIVRFLFKQHTKKRRAARPKFSMLKTASPKDTLSMSSSFGNFVLLATSEGDVAATALERHLQSGSVVLSEDEKRELRVVNAPDVRRYSSMTTLEGAPPYRPHDCELLASETAPSIPPRDWGLPILTTSVSAPASPLLTPKDISLHVQRQKAAELEQIVRMKFVREELLPGTRASCPELTTPALDAGRRPSPAHGLHILHARESEVDIASTALCALDRYAVAFDPASPTVPVSRLFQVARDGRVVRLASPAASPLTPASGVVPTPPPSGAPDTASRAEEDDMTDVEDAVIVRAGRAHSVEVQRGVLVAVHTSATPSGSYFAARPHSTGALPAVVPTLSPIVTSPTSLSADIEEVLEERVFAYRESGPWSKENYRLTTPGQVRALTEALALARPAAVQQQQKPWPWPAHRSAFADLDDEATLPHVSSSTVNPV</sequence>
<evidence type="ECO:0000256" key="1">
    <source>
        <dbReference type="SAM" id="MobiDB-lite"/>
    </source>
</evidence>
<feature type="compositionally biased region" description="Low complexity" evidence="1">
    <location>
        <begin position="119"/>
        <end position="130"/>
    </location>
</feature>
<feature type="region of interest" description="Disordered" evidence="1">
    <location>
        <begin position="412"/>
        <end position="440"/>
    </location>
</feature>
<keyword evidence="2" id="KW-0812">Transmembrane</keyword>
<dbReference type="EMBL" id="KN840479">
    <property type="protein sequence ID" value="KIP08505.1"/>
    <property type="molecule type" value="Genomic_DNA"/>
</dbReference>
<keyword evidence="2" id="KW-1133">Transmembrane helix</keyword>
<evidence type="ECO:0000313" key="3">
    <source>
        <dbReference type="EMBL" id="KIP08505.1"/>
    </source>
</evidence>
<reference evidence="3 4" key="1">
    <citation type="journal article" date="2014" name="PLoS Genet.">
        <title>Analysis of the Phlebiopsis gigantea genome, transcriptome and secretome provides insight into its pioneer colonization strategies of wood.</title>
        <authorList>
            <person name="Hori C."/>
            <person name="Ishida T."/>
            <person name="Igarashi K."/>
            <person name="Samejima M."/>
            <person name="Suzuki H."/>
            <person name="Master E."/>
            <person name="Ferreira P."/>
            <person name="Ruiz-Duenas F.J."/>
            <person name="Held B."/>
            <person name="Canessa P."/>
            <person name="Larrondo L.F."/>
            <person name="Schmoll M."/>
            <person name="Druzhinina I.S."/>
            <person name="Kubicek C.P."/>
            <person name="Gaskell J.A."/>
            <person name="Kersten P."/>
            <person name="St John F."/>
            <person name="Glasner J."/>
            <person name="Sabat G."/>
            <person name="Splinter BonDurant S."/>
            <person name="Syed K."/>
            <person name="Yadav J."/>
            <person name="Mgbeahuruike A.C."/>
            <person name="Kovalchuk A."/>
            <person name="Asiegbu F.O."/>
            <person name="Lackner G."/>
            <person name="Hoffmeister D."/>
            <person name="Rencoret J."/>
            <person name="Gutierrez A."/>
            <person name="Sun H."/>
            <person name="Lindquist E."/>
            <person name="Barry K."/>
            <person name="Riley R."/>
            <person name="Grigoriev I.V."/>
            <person name="Henrissat B."/>
            <person name="Kues U."/>
            <person name="Berka R.M."/>
            <person name="Martinez A.T."/>
            <person name="Covert S.F."/>
            <person name="Blanchette R.A."/>
            <person name="Cullen D."/>
        </authorList>
    </citation>
    <scope>NUCLEOTIDE SEQUENCE [LARGE SCALE GENOMIC DNA]</scope>
    <source>
        <strain evidence="3 4">11061_1 CR5-6</strain>
    </source>
</reference>
<proteinExistence type="predicted"/>
<dbReference type="HOGENOM" id="CLU_461587_0_0_1"/>
<organism evidence="3 4">
    <name type="scientific">Phlebiopsis gigantea (strain 11061_1 CR5-6)</name>
    <name type="common">White-rot fungus</name>
    <name type="synonym">Peniophora gigantea</name>
    <dbReference type="NCBI Taxonomy" id="745531"/>
    <lineage>
        <taxon>Eukaryota</taxon>
        <taxon>Fungi</taxon>
        <taxon>Dikarya</taxon>
        <taxon>Basidiomycota</taxon>
        <taxon>Agaricomycotina</taxon>
        <taxon>Agaricomycetes</taxon>
        <taxon>Polyporales</taxon>
        <taxon>Phanerochaetaceae</taxon>
        <taxon>Phlebiopsis</taxon>
    </lineage>
</organism>
<keyword evidence="2" id="KW-0472">Membrane</keyword>
<feature type="transmembrane region" description="Helical" evidence="2">
    <location>
        <begin position="144"/>
        <end position="167"/>
    </location>
</feature>
<dbReference type="Proteomes" id="UP000053257">
    <property type="component" value="Unassembled WGS sequence"/>
</dbReference>
<evidence type="ECO:0000256" key="2">
    <source>
        <dbReference type="SAM" id="Phobius"/>
    </source>
</evidence>
<keyword evidence="4" id="KW-1185">Reference proteome</keyword>
<protein>
    <submittedName>
        <fullName evidence="3">Uncharacterized protein</fullName>
    </submittedName>
</protein>
<dbReference type="AlphaFoldDB" id="A0A0C3SC42"/>
<name>A0A0C3SC42_PHLG1</name>
<accession>A0A0C3SC42</accession>
<feature type="region of interest" description="Disordered" evidence="1">
    <location>
        <begin position="114"/>
        <end position="135"/>
    </location>
</feature>